<evidence type="ECO:0000313" key="2">
    <source>
        <dbReference type="Proteomes" id="UP000216454"/>
    </source>
</evidence>
<dbReference type="AlphaFoldDB" id="A0A261ERG1"/>
<dbReference type="Proteomes" id="UP000216454">
    <property type="component" value="Unassembled WGS sequence"/>
</dbReference>
<evidence type="ECO:0000313" key="1">
    <source>
        <dbReference type="EMBL" id="OZG49439.1"/>
    </source>
</evidence>
<gene>
    <name evidence="1" type="ORF">PSSU_1263</name>
</gene>
<organism evidence="1 2">
    <name type="scientific">Pseudoscardovia suis</name>
    <dbReference type="NCBI Taxonomy" id="987063"/>
    <lineage>
        <taxon>Bacteria</taxon>
        <taxon>Bacillati</taxon>
        <taxon>Actinomycetota</taxon>
        <taxon>Actinomycetes</taxon>
        <taxon>Bifidobacteriales</taxon>
        <taxon>Bifidobacteriaceae</taxon>
        <taxon>Pseudoscardovia</taxon>
    </lineage>
</organism>
<comment type="caution">
    <text evidence="1">The sequence shown here is derived from an EMBL/GenBank/DDBJ whole genome shotgun (WGS) entry which is preliminary data.</text>
</comment>
<reference evidence="1 2" key="1">
    <citation type="journal article" date="2017" name="BMC Genomics">
        <title>Comparative genomic and phylogenomic analyses of the Bifidobacteriaceae family.</title>
        <authorList>
            <person name="Lugli G.A."/>
            <person name="Milani C."/>
            <person name="Turroni F."/>
            <person name="Duranti S."/>
            <person name="Mancabelli L."/>
            <person name="Mangifesta M."/>
            <person name="Ferrario C."/>
            <person name="Modesto M."/>
            <person name="Mattarelli P."/>
            <person name="Jiri K."/>
            <person name="van Sinderen D."/>
            <person name="Ventura M."/>
        </authorList>
    </citation>
    <scope>NUCLEOTIDE SEQUENCE [LARGE SCALE GENOMIC DNA]</scope>
    <source>
        <strain evidence="1 2">DSM 24744</strain>
    </source>
</reference>
<accession>A0A261ERG1</accession>
<keyword evidence="2" id="KW-1185">Reference proteome</keyword>
<sequence>MLKGSGADDPNLLSRTLRSYYNNPVSLLQRFKAISESVGASDEGTAKDKFFAEIDGLLDDIYVGLLTDGSNGAYGYSGLEPSEEKPRRQHAKLWLNSSTEFVICFMAGATRKIRDPSHYGIKCPSAHEEDQVFLPVPGENLVCVSIAIERVRDDK</sequence>
<dbReference type="EMBL" id="MWWQ01000014">
    <property type="protein sequence ID" value="OZG49439.1"/>
    <property type="molecule type" value="Genomic_DNA"/>
</dbReference>
<protein>
    <submittedName>
        <fullName evidence="1">Peptidoglycan-binding protein</fullName>
    </submittedName>
</protein>
<dbReference type="RefSeq" id="WP_211278431.1">
    <property type="nucleotide sequence ID" value="NZ_MWWQ01000014.1"/>
</dbReference>
<proteinExistence type="predicted"/>
<name>A0A261ERG1_9BIFI</name>